<name>A0AAN7YQ34_9PEZI</name>
<dbReference type="GO" id="GO:0005829">
    <property type="term" value="C:cytosol"/>
    <property type="evidence" value="ECO:0007669"/>
    <property type="project" value="TreeGrafter"/>
</dbReference>
<dbReference type="GO" id="GO:0006511">
    <property type="term" value="P:ubiquitin-dependent protein catabolic process"/>
    <property type="evidence" value="ECO:0007669"/>
    <property type="project" value="TreeGrafter"/>
</dbReference>
<dbReference type="EMBL" id="JAVRRL010000018">
    <property type="protein sequence ID" value="KAK5114276.1"/>
    <property type="molecule type" value="Genomic_DNA"/>
</dbReference>
<sequence length="381" mass="43713">MENEKVTSLLSDARDNAPDELQHYFLSFEDYWERKLWHELTDILITYYHEEGSKAQRLELYDGFVKKFADKINQLKLVRIGLQAATQCKDDKARLTFLTTLAKRVDKPSSQDAHILALSRAASVRLSLGDKTGARSDLDTCEKKLESFDSVEEVVHATFYRVSADYYQQAHDFTLYYRTMLLYLACVDLENLSQKERQRIAYDLSIAALVSETIYNFGELLLHPIVGSLEKTEHAWLHTLLFAFNRGDLHAYQILQTHLKANTLLQQHASFLYQKISLAALTQLVFSRSPQDRAMTFETISAETKVSPDEIEHLIMKALSLGLLRGNIDQVDQVARISWVQPKVLEREGIEGMRSRLQEWDGGVERLGHWVEGVGKEVWAA</sequence>
<dbReference type="SUPFAM" id="SSF46785">
    <property type="entry name" value="Winged helix' DNA-binding domain"/>
    <property type="match status" value="1"/>
</dbReference>
<keyword evidence="2" id="KW-0647">Proteasome</keyword>
<evidence type="ECO:0000313" key="5">
    <source>
        <dbReference type="Proteomes" id="UP001310890"/>
    </source>
</evidence>
<evidence type="ECO:0000259" key="3">
    <source>
        <dbReference type="PROSITE" id="PS50250"/>
    </source>
</evidence>
<proteinExistence type="inferred from homology"/>
<accession>A0AAN7YQ34</accession>
<dbReference type="Pfam" id="PF01399">
    <property type="entry name" value="PCI"/>
    <property type="match status" value="1"/>
</dbReference>
<gene>
    <name evidence="4" type="ORF">LTR62_002527</name>
</gene>
<dbReference type="PANTHER" id="PTHR10539">
    <property type="entry name" value="26S PROTEASOME NON-ATPASE REGULATORY SUBUNIT 13"/>
    <property type="match status" value="1"/>
</dbReference>
<dbReference type="InterPro" id="IPR035298">
    <property type="entry name" value="PSMD13"/>
</dbReference>
<comment type="similarity">
    <text evidence="1">Belongs to the proteasome subunit S11 family.</text>
</comment>
<dbReference type="Pfam" id="PF22037">
    <property type="entry name" value="PSD13_N"/>
    <property type="match status" value="1"/>
</dbReference>
<feature type="domain" description="PCI" evidence="3">
    <location>
        <begin position="168"/>
        <end position="342"/>
    </location>
</feature>
<dbReference type="SMART" id="SM00088">
    <property type="entry name" value="PINT"/>
    <property type="match status" value="1"/>
</dbReference>
<dbReference type="Proteomes" id="UP001310890">
    <property type="component" value="Unassembled WGS sequence"/>
</dbReference>
<evidence type="ECO:0000256" key="1">
    <source>
        <dbReference type="ARBA" id="ARBA00006207"/>
    </source>
</evidence>
<dbReference type="AlphaFoldDB" id="A0AAN7YQ34"/>
<dbReference type="GO" id="GO:0005634">
    <property type="term" value="C:nucleus"/>
    <property type="evidence" value="ECO:0007669"/>
    <property type="project" value="TreeGrafter"/>
</dbReference>
<dbReference type="InterPro" id="IPR054179">
    <property type="entry name" value="PSD13_N"/>
</dbReference>
<dbReference type="InterPro" id="IPR000717">
    <property type="entry name" value="PCI_dom"/>
</dbReference>
<reference evidence="4" key="1">
    <citation type="submission" date="2023-08" db="EMBL/GenBank/DDBJ databases">
        <title>Black Yeasts Isolated from many extreme environments.</title>
        <authorList>
            <person name="Coleine C."/>
            <person name="Stajich J.E."/>
            <person name="Selbmann L."/>
        </authorList>
    </citation>
    <scope>NUCLEOTIDE SEQUENCE</scope>
    <source>
        <strain evidence="4">CCFEE 5401</strain>
    </source>
</reference>
<evidence type="ECO:0000313" key="4">
    <source>
        <dbReference type="EMBL" id="KAK5114276.1"/>
    </source>
</evidence>
<evidence type="ECO:0000256" key="2">
    <source>
        <dbReference type="ARBA" id="ARBA00022942"/>
    </source>
</evidence>
<dbReference type="GO" id="GO:0005198">
    <property type="term" value="F:structural molecule activity"/>
    <property type="evidence" value="ECO:0007669"/>
    <property type="project" value="TreeGrafter"/>
</dbReference>
<dbReference type="Pfam" id="PF18261">
    <property type="entry name" value="Rpn9_C"/>
    <property type="match status" value="1"/>
</dbReference>
<organism evidence="4 5">
    <name type="scientific">Meristemomyces frigidus</name>
    <dbReference type="NCBI Taxonomy" id="1508187"/>
    <lineage>
        <taxon>Eukaryota</taxon>
        <taxon>Fungi</taxon>
        <taxon>Dikarya</taxon>
        <taxon>Ascomycota</taxon>
        <taxon>Pezizomycotina</taxon>
        <taxon>Dothideomycetes</taxon>
        <taxon>Dothideomycetidae</taxon>
        <taxon>Mycosphaerellales</taxon>
        <taxon>Teratosphaeriaceae</taxon>
        <taxon>Meristemomyces</taxon>
    </lineage>
</organism>
<protein>
    <recommendedName>
        <fullName evidence="3">PCI domain-containing protein</fullName>
    </recommendedName>
</protein>
<dbReference type="PROSITE" id="PS50250">
    <property type="entry name" value="PCI"/>
    <property type="match status" value="1"/>
</dbReference>
<dbReference type="GO" id="GO:0008541">
    <property type="term" value="C:proteasome regulatory particle, lid subcomplex"/>
    <property type="evidence" value="ECO:0007669"/>
    <property type="project" value="TreeGrafter"/>
</dbReference>
<dbReference type="InterPro" id="IPR036390">
    <property type="entry name" value="WH_DNA-bd_sf"/>
</dbReference>
<dbReference type="InterPro" id="IPR040798">
    <property type="entry name" value="Rpn9_C"/>
</dbReference>
<dbReference type="PANTHER" id="PTHR10539:SF0">
    <property type="entry name" value="26S PROTEASOME NON-ATPASE REGULATORY SUBUNIT 13"/>
    <property type="match status" value="1"/>
</dbReference>
<comment type="caution">
    <text evidence="4">The sequence shown here is derived from an EMBL/GenBank/DDBJ whole genome shotgun (WGS) entry which is preliminary data.</text>
</comment>